<keyword evidence="2" id="KW-1185">Reference proteome</keyword>
<evidence type="ECO:0000313" key="2">
    <source>
        <dbReference type="Proteomes" id="UP000220246"/>
    </source>
</evidence>
<reference evidence="2" key="1">
    <citation type="submission" date="2017-09" db="EMBL/GenBank/DDBJ databases">
        <title>FDA dAtabase for Regulatory Grade micrObial Sequences (FDA-ARGOS): Supporting development and validation of Infectious Disease Dx tests.</title>
        <authorList>
            <person name="Minogue T."/>
            <person name="Wolcott M."/>
            <person name="Wasieloski L."/>
            <person name="Aguilar W."/>
            <person name="Moore D."/>
            <person name="Tallon L."/>
            <person name="Sadzewicz L."/>
            <person name="Ott S."/>
            <person name="Zhao X."/>
            <person name="Nagaraj S."/>
            <person name="Vavikolanu K."/>
            <person name="Aluvathingal J."/>
            <person name="Nadendla S."/>
            <person name="Sichtig H."/>
        </authorList>
    </citation>
    <scope>NUCLEOTIDE SEQUENCE [LARGE SCALE GENOMIC DNA]</scope>
    <source>
        <strain evidence="2">FDAARGOS_394</strain>
    </source>
</reference>
<evidence type="ECO:0000313" key="1">
    <source>
        <dbReference type="EMBL" id="PEH89830.1"/>
    </source>
</evidence>
<dbReference type="STRING" id="1219032.GCA_001515545_00476"/>
<sequence length="104" mass="11814">MLQGYAARIAGAQDQHTLRRLQKEAARKLVWATHVLRSVSDGYWQETLEDYASHFASLCPGKAEELAFFLEHARNPWAPGNVFNAKLLQFTGWMQHTQRAQACA</sequence>
<proteinExistence type="predicted"/>
<protein>
    <submittedName>
        <fullName evidence="1">Uncharacterized protein</fullName>
    </submittedName>
</protein>
<organism evidence="1 2">
    <name type="scientific">Comamonas terrigena</name>
    <dbReference type="NCBI Taxonomy" id="32013"/>
    <lineage>
        <taxon>Bacteria</taxon>
        <taxon>Pseudomonadati</taxon>
        <taxon>Pseudomonadota</taxon>
        <taxon>Betaproteobacteria</taxon>
        <taxon>Burkholderiales</taxon>
        <taxon>Comamonadaceae</taxon>
        <taxon>Comamonas</taxon>
    </lineage>
</organism>
<accession>A0A2A7UX13</accession>
<name>A0A2A7UX13_COMTR</name>
<dbReference type="Proteomes" id="UP000220246">
    <property type="component" value="Unassembled WGS sequence"/>
</dbReference>
<comment type="caution">
    <text evidence="1">The sequence shown here is derived from an EMBL/GenBank/DDBJ whole genome shotgun (WGS) entry which is preliminary data.</text>
</comment>
<dbReference type="AlphaFoldDB" id="A0A2A7UX13"/>
<gene>
    <name evidence="1" type="ORF">CRM82_15560</name>
</gene>
<dbReference type="EMBL" id="PDEA01000001">
    <property type="protein sequence ID" value="PEH89830.1"/>
    <property type="molecule type" value="Genomic_DNA"/>
</dbReference>